<name>W2TIJ9_NECAM</name>
<protein>
    <recommendedName>
        <fullName evidence="3">ATPase AAA-type core domain-containing protein</fullName>
    </recommendedName>
</protein>
<reference evidence="2" key="1">
    <citation type="journal article" date="2014" name="Nat. Genet.">
        <title>Genome of the human hookworm Necator americanus.</title>
        <authorList>
            <person name="Tang Y.T."/>
            <person name="Gao X."/>
            <person name="Rosa B.A."/>
            <person name="Abubucker S."/>
            <person name="Hallsworth-Pepin K."/>
            <person name="Martin J."/>
            <person name="Tyagi R."/>
            <person name="Heizer E."/>
            <person name="Zhang X."/>
            <person name="Bhonagiri-Palsikar V."/>
            <person name="Minx P."/>
            <person name="Warren W.C."/>
            <person name="Wang Q."/>
            <person name="Zhan B."/>
            <person name="Hotez P.J."/>
            <person name="Sternberg P.W."/>
            <person name="Dougall A."/>
            <person name="Gaze S.T."/>
            <person name="Mulvenna J."/>
            <person name="Sotillo J."/>
            <person name="Ranganathan S."/>
            <person name="Rabelo E.M."/>
            <person name="Wilson R.K."/>
            <person name="Felgner P.L."/>
            <person name="Bethony J."/>
            <person name="Hawdon J.M."/>
            <person name="Gasser R.B."/>
            <person name="Loukas A."/>
            <person name="Mitreva M."/>
        </authorList>
    </citation>
    <scope>NUCLEOTIDE SEQUENCE [LARGE SCALE GENOMIC DNA]</scope>
</reference>
<keyword evidence="2" id="KW-1185">Reference proteome</keyword>
<organism evidence="1 2">
    <name type="scientific">Necator americanus</name>
    <name type="common">Human hookworm</name>
    <dbReference type="NCBI Taxonomy" id="51031"/>
    <lineage>
        <taxon>Eukaryota</taxon>
        <taxon>Metazoa</taxon>
        <taxon>Ecdysozoa</taxon>
        <taxon>Nematoda</taxon>
        <taxon>Chromadorea</taxon>
        <taxon>Rhabditida</taxon>
        <taxon>Rhabditina</taxon>
        <taxon>Rhabditomorpha</taxon>
        <taxon>Strongyloidea</taxon>
        <taxon>Ancylostomatidae</taxon>
        <taxon>Bunostominae</taxon>
        <taxon>Necator</taxon>
    </lineage>
</organism>
<sequence>MRILSSIGGMHTAKKTLMDFVVRPFLKDRTCCSVLLWGLPGSGKTLLLSSISKSFGEAASYYKVL</sequence>
<proteinExistence type="predicted"/>
<dbReference type="AlphaFoldDB" id="W2TIJ9"/>
<dbReference type="Gene3D" id="3.40.50.300">
    <property type="entry name" value="P-loop containing nucleotide triphosphate hydrolases"/>
    <property type="match status" value="1"/>
</dbReference>
<evidence type="ECO:0000313" key="2">
    <source>
        <dbReference type="Proteomes" id="UP000053676"/>
    </source>
</evidence>
<dbReference type="STRING" id="51031.W2TIJ9"/>
<dbReference type="OrthoDB" id="27435at2759"/>
<gene>
    <name evidence="1" type="ORF">NECAME_00271</name>
</gene>
<dbReference type="InterPro" id="IPR027417">
    <property type="entry name" value="P-loop_NTPase"/>
</dbReference>
<dbReference type="Proteomes" id="UP000053676">
    <property type="component" value="Unassembled WGS sequence"/>
</dbReference>
<accession>W2TIJ9</accession>
<evidence type="ECO:0008006" key="3">
    <source>
        <dbReference type="Google" id="ProtNLM"/>
    </source>
</evidence>
<evidence type="ECO:0000313" key="1">
    <source>
        <dbReference type="EMBL" id="ETN81920.1"/>
    </source>
</evidence>
<dbReference type="KEGG" id="nai:NECAME_00271"/>
<dbReference type="SUPFAM" id="SSF52540">
    <property type="entry name" value="P-loop containing nucleoside triphosphate hydrolases"/>
    <property type="match status" value="1"/>
</dbReference>
<dbReference type="EMBL" id="KI658623">
    <property type="protein sequence ID" value="ETN81920.1"/>
    <property type="molecule type" value="Genomic_DNA"/>
</dbReference>